<dbReference type="Proteomes" id="UP000494205">
    <property type="component" value="Unassembled WGS sequence"/>
</dbReference>
<dbReference type="EMBL" id="CADIJZ010000014">
    <property type="protein sequence ID" value="CAB3705208.1"/>
    <property type="molecule type" value="Genomic_DNA"/>
</dbReference>
<dbReference type="AlphaFoldDB" id="A0A2N7WJ32"/>
<protein>
    <submittedName>
        <fullName evidence="2">DUF3303 domain-containing protein</fullName>
    </submittedName>
</protein>
<dbReference type="EMBL" id="PNXY01000012">
    <property type="protein sequence ID" value="PMS29459.1"/>
    <property type="molecule type" value="Genomic_DNA"/>
</dbReference>
<reference evidence="2 3" key="1">
    <citation type="submission" date="2018-01" db="EMBL/GenBank/DDBJ databases">
        <title>Whole genome analyses suggest that Burkholderia sensu lato contains two further novel genera in the rhizoxinica-symbiotica group Mycetohabitans gen. nov., and Trinickia gen. nov.: implications for the evolution of diazotrophy and nodulation in the Burkholderiaceae.</title>
        <authorList>
            <person name="Estrada-de los Santos P."/>
            <person name="Palmer M."/>
            <person name="Chavez-Ramirez B."/>
            <person name="Beukes C."/>
            <person name="Steenkamp E.T."/>
            <person name="Hirsch A.M."/>
            <person name="Manyaka P."/>
            <person name="Maluk M."/>
            <person name="Lafos M."/>
            <person name="Crook M."/>
            <person name="Gross E."/>
            <person name="Simon M.F."/>
            <person name="Bueno dos Reis Junior F."/>
            <person name="Poole P.S."/>
            <person name="Venter S.N."/>
            <person name="James E.K."/>
        </authorList>
    </citation>
    <scope>NUCLEOTIDE SEQUENCE [LARGE SCALE GENOMIC DNA]</scope>
    <source>
        <strain evidence="2 3">WSM 3937</strain>
    </source>
</reference>
<keyword evidence="3" id="KW-1185">Reference proteome</keyword>
<evidence type="ECO:0000313" key="4">
    <source>
        <dbReference type="Proteomes" id="UP000494205"/>
    </source>
</evidence>
<evidence type="ECO:0000313" key="3">
    <source>
        <dbReference type="Proteomes" id="UP000235659"/>
    </source>
</evidence>
<dbReference type="InterPro" id="IPR021734">
    <property type="entry name" value="DUF3303"/>
</dbReference>
<dbReference type="RefSeq" id="WP_102633464.1">
    <property type="nucleotide sequence ID" value="NZ_CADIJZ010000014.1"/>
</dbReference>
<gene>
    <name evidence="2" type="ORF">C0Z16_17935</name>
    <name evidence="1" type="ORF">LMG27174_03898</name>
</gene>
<accession>A0A2N7WJ32</accession>
<dbReference type="Proteomes" id="UP000235659">
    <property type="component" value="Unassembled WGS sequence"/>
</dbReference>
<reference evidence="1 4" key="2">
    <citation type="submission" date="2020-04" db="EMBL/GenBank/DDBJ databases">
        <authorList>
            <person name="De Canck E."/>
        </authorList>
    </citation>
    <scope>NUCLEOTIDE SEQUENCE [LARGE SCALE GENOMIC DNA]</scope>
    <source>
        <strain evidence="1 4">LMG 27174</strain>
    </source>
</reference>
<evidence type="ECO:0000313" key="1">
    <source>
        <dbReference type="EMBL" id="CAB3705208.1"/>
    </source>
</evidence>
<dbReference type="Pfam" id="PF11746">
    <property type="entry name" value="DUF3303"/>
    <property type="match status" value="1"/>
</dbReference>
<name>A0A2N7WJ32_9BURK</name>
<proteinExistence type="predicted"/>
<organism evidence="1 4">
    <name type="scientific">Paraburkholderia rhynchosiae</name>
    <dbReference type="NCBI Taxonomy" id="487049"/>
    <lineage>
        <taxon>Bacteria</taxon>
        <taxon>Pseudomonadati</taxon>
        <taxon>Pseudomonadota</taxon>
        <taxon>Betaproteobacteria</taxon>
        <taxon>Burkholderiales</taxon>
        <taxon>Burkholderiaceae</taxon>
        <taxon>Paraburkholderia</taxon>
    </lineage>
</organism>
<sequence>MKYIISWFERTQGSPVEYENAQKRILDVFGQWKAPDNFKIEFFVVRVGEWGGHMLVDCDDPLAVHKVCSTFPAFEFRAHPVVAVEDAVRVELEAIAWRDGLKSK</sequence>
<dbReference type="OrthoDB" id="6882086at2"/>
<evidence type="ECO:0000313" key="2">
    <source>
        <dbReference type="EMBL" id="PMS29459.1"/>
    </source>
</evidence>